<proteinExistence type="inferred from homology"/>
<evidence type="ECO:0000256" key="3">
    <source>
        <dbReference type="RuleBase" id="RU003939"/>
    </source>
</evidence>
<dbReference type="Gene3D" id="4.10.520.10">
    <property type="entry name" value="IHF-like DNA-binding proteins"/>
    <property type="match status" value="1"/>
</dbReference>
<dbReference type="PROSITE" id="PS00045">
    <property type="entry name" value="HISTONE_LIKE"/>
    <property type="match status" value="1"/>
</dbReference>
<reference evidence="4" key="1">
    <citation type="submission" date="2020-12" db="EMBL/GenBank/DDBJ databases">
        <title>Devosia sp. MSA67 isolated from Mo River.</title>
        <authorList>
            <person name="Ma F."/>
            <person name="Zi Z."/>
        </authorList>
    </citation>
    <scope>NUCLEOTIDE SEQUENCE</scope>
    <source>
        <strain evidence="4">MSA67</strain>
    </source>
</reference>
<dbReference type="Pfam" id="PF00216">
    <property type="entry name" value="Bac_DNA_binding"/>
    <property type="match status" value="1"/>
</dbReference>
<gene>
    <name evidence="4" type="ORF">JEQ47_14595</name>
</gene>
<organism evidence="4 5">
    <name type="scientific">Devosia sediminis</name>
    <dbReference type="NCBI Taxonomy" id="2798801"/>
    <lineage>
        <taxon>Bacteria</taxon>
        <taxon>Pseudomonadati</taxon>
        <taxon>Pseudomonadota</taxon>
        <taxon>Alphaproteobacteria</taxon>
        <taxon>Hyphomicrobiales</taxon>
        <taxon>Devosiaceae</taxon>
        <taxon>Devosia</taxon>
    </lineage>
</organism>
<evidence type="ECO:0000256" key="2">
    <source>
        <dbReference type="ARBA" id="ARBA00023125"/>
    </source>
</evidence>
<dbReference type="GO" id="GO:0030527">
    <property type="term" value="F:structural constituent of chromatin"/>
    <property type="evidence" value="ECO:0007669"/>
    <property type="project" value="InterPro"/>
</dbReference>
<dbReference type="PRINTS" id="PR01727">
    <property type="entry name" value="DNABINDINGHU"/>
</dbReference>
<keyword evidence="5" id="KW-1185">Reference proteome</keyword>
<dbReference type="InterPro" id="IPR010992">
    <property type="entry name" value="IHF-like_DNA-bd_dom_sf"/>
</dbReference>
<dbReference type="EMBL" id="JAEKMH010000003">
    <property type="protein sequence ID" value="MBJ3785953.1"/>
    <property type="molecule type" value="Genomic_DNA"/>
</dbReference>
<evidence type="ECO:0000313" key="4">
    <source>
        <dbReference type="EMBL" id="MBJ3785953.1"/>
    </source>
</evidence>
<comment type="similarity">
    <text evidence="1 3">Belongs to the bacterial histone-like protein family.</text>
</comment>
<evidence type="ECO:0000256" key="1">
    <source>
        <dbReference type="ARBA" id="ARBA00010529"/>
    </source>
</evidence>
<sequence>MAGGGFNLDQTVTRAALSESAAEATGLSRYDIAQIADRMFELIGEALKTGETVKLTGFGTLEVRSRAERVGRNPRTGDEHRIAPRQTVVFIPSARMRDALDHLASEKA</sequence>
<dbReference type="SMART" id="SM00411">
    <property type="entry name" value="BHL"/>
    <property type="match status" value="1"/>
</dbReference>
<dbReference type="PANTHER" id="PTHR33175">
    <property type="entry name" value="DNA-BINDING PROTEIN HU"/>
    <property type="match status" value="1"/>
</dbReference>
<keyword evidence="2 4" id="KW-0238">DNA-binding</keyword>
<dbReference type="GO" id="GO:0003677">
    <property type="term" value="F:DNA binding"/>
    <property type="evidence" value="ECO:0007669"/>
    <property type="project" value="UniProtKB-KW"/>
</dbReference>
<dbReference type="InterPro" id="IPR000119">
    <property type="entry name" value="Hist_DNA-bd"/>
</dbReference>
<protein>
    <submittedName>
        <fullName evidence="4">HU family DNA-binding protein</fullName>
    </submittedName>
</protein>
<name>A0A934J0B2_9HYPH</name>
<dbReference type="Proteomes" id="UP000602124">
    <property type="component" value="Unassembled WGS sequence"/>
</dbReference>
<dbReference type="AlphaFoldDB" id="A0A934J0B2"/>
<evidence type="ECO:0000313" key="5">
    <source>
        <dbReference type="Proteomes" id="UP000602124"/>
    </source>
</evidence>
<dbReference type="PANTHER" id="PTHR33175:SF2">
    <property type="entry name" value="INTEGRATION HOST FACTOR SUBUNIT ALPHA"/>
    <property type="match status" value="1"/>
</dbReference>
<dbReference type="GO" id="GO:0005829">
    <property type="term" value="C:cytosol"/>
    <property type="evidence" value="ECO:0007669"/>
    <property type="project" value="TreeGrafter"/>
</dbReference>
<comment type="caution">
    <text evidence="4">The sequence shown here is derived from an EMBL/GenBank/DDBJ whole genome shotgun (WGS) entry which is preliminary data.</text>
</comment>
<dbReference type="SUPFAM" id="SSF47729">
    <property type="entry name" value="IHF-like DNA-binding proteins"/>
    <property type="match status" value="1"/>
</dbReference>
<dbReference type="InterPro" id="IPR020816">
    <property type="entry name" value="Histone-like_DNA-bd_CS"/>
</dbReference>
<accession>A0A934J0B2</accession>